<name>A0A8S3Y5T2_PARAO</name>
<sequence>MDGNAAPQVTDQHSHVESVMDLPDVVDLNDDEMVSHELEQMRSILEEANLETRSMPHENRPQLFRIAIHKQPKLGCREGS</sequence>
<protein>
    <submittedName>
        <fullName evidence="1">(apollo) hypothetical protein</fullName>
    </submittedName>
</protein>
<evidence type="ECO:0000313" key="1">
    <source>
        <dbReference type="EMBL" id="CAG5050391.1"/>
    </source>
</evidence>
<comment type="caution">
    <text evidence="1">The sequence shown here is derived from an EMBL/GenBank/DDBJ whole genome shotgun (WGS) entry which is preliminary data.</text>
</comment>
<dbReference type="OrthoDB" id="6928907at2759"/>
<reference evidence="1" key="1">
    <citation type="submission" date="2021-04" db="EMBL/GenBank/DDBJ databases">
        <authorList>
            <person name="Tunstrom K."/>
        </authorList>
    </citation>
    <scope>NUCLEOTIDE SEQUENCE</scope>
</reference>
<dbReference type="AlphaFoldDB" id="A0A8S3Y5T2"/>
<dbReference type="EMBL" id="CAJQZP010001486">
    <property type="protein sequence ID" value="CAG5050391.1"/>
    <property type="molecule type" value="Genomic_DNA"/>
</dbReference>
<proteinExistence type="predicted"/>
<gene>
    <name evidence="1" type="ORF">PAPOLLO_LOCUS24777</name>
</gene>
<keyword evidence="2" id="KW-1185">Reference proteome</keyword>
<accession>A0A8S3Y5T2</accession>
<evidence type="ECO:0000313" key="2">
    <source>
        <dbReference type="Proteomes" id="UP000691718"/>
    </source>
</evidence>
<dbReference type="Proteomes" id="UP000691718">
    <property type="component" value="Unassembled WGS sequence"/>
</dbReference>
<organism evidence="1 2">
    <name type="scientific">Parnassius apollo</name>
    <name type="common">Apollo butterfly</name>
    <name type="synonym">Papilio apollo</name>
    <dbReference type="NCBI Taxonomy" id="110799"/>
    <lineage>
        <taxon>Eukaryota</taxon>
        <taxon>Metazoa</taxon>
        <taxon>Ecdysozoa</taxon>
        <taxon>Arthropoda</taxon>
        <taxon>Hexapoda</taxon>
        <taxon>Insecta</taxon>
        <taxon>Pterygota</taxon>
        <taxon>Neoptera</taxon>
        <taxon>Endopterygota</taxon>
        <taxon>Lepidoptera</taxon>
        <taxon>Glossata</taxon>
        <taxon>Ditrysia</taxon>
        <taxon>Papilionoidea</taxon>
        <taxon>Papilionidae</taxon>
        <taxon>Parnassiinae</taxon>
        <taxon>Parnassini</taxon>
        <taxon>Parnassius</taxon>
        <taxon>Parnassius</taxon>
    </lineage>
</organism>